<dbReference type="Proteomes" id="UP000236725">
    <property type="component" value="Unassembled WGS sequence"/>
</dbReference>
<dbReference type="AlphaFoldDB" id="A0A8G2F5F9"/>
<accession>A0A8G2F5F9</accession>
<dbReference type="InterPro" id="IPR003748">
    <property type="entry name" value="DUF169"/>
</dbReference>
<gene>
    <name evidence="1" type="ORF">SAMN05444001_12318</name>
</gene>
<protein>
    <submittedName>
        <fullName evidence="1">Uncharacterized conserved protein, DUF169 family</fullName>
    </submittedName>
</protein>
<name>A0A8G2F5F9_9BACT</name>
<dbReference type="EMBL" id="FNVS01000023">
    <property type="protein sequence ID" value="SEG24223.1"/>
    <property type="molecule type" value="Genomic_DNA"/>
</dbReference>
<dbReference type="RefSeq" id="WP_103984324.1">
    <property type="nucleotide sequence ID" value="NZ_FNVS01000023.1"/>
</dbReference>
<keyword evidence="2" id="KW-1185">Reference proteome</keyword>
<sequence>MEVKAFIENYKEAFGAETELPLVFWYSDTPVRIVEKVGGCLFKYIQEVRNGEFVSLNADNIGCGGGKFYTGFADMPDYVPEFVSVKEKYRKTPEMVREQLDSLRVPRARMAFLNFARLDKIDSFDNLEALLFFAKPDVLSGLSTWAFFDNGAADSVAVPFGSGCCSTITRAVLENRKKGRSCILGFFDPSVRPYFEPDILSFTIPMSRFKEMYHTMRQSCLYDTHAWKKIKDRL</sequence>
<dbReference type="Pfam" id="PF02596">
    <property type="entry name" value="DUF169"/>
    <property type="match status" value="1"/>
</dbReference>
<reference evidence="1 2" key="1">
    <citation type="submission" date="2016-10" db="EMBL/GenBank/DDBJ databases">
        <authorList>
            <person name="Varghese N."/>
            <person name="Submissions S."/>
        </authorList>
    </citation>
    <scope>NUCLEOTIDE SEQUENCE [LARGE SCALE GENOMIC DNA]</scope>
    <source>
        <strain evidence="1 2">DSM 29073</strain>
    </source>
</reference>
<evidence type="ECO:0000313" key="1">
    <source>
        <dbReference type="EMBL" id="SEG24223.1"/>
    </source>
</evidence>
<proteinExistence type="predicted"/>
<organism evidence="1 2">
    <name type="scientific">Parabacteroides chinchillae</name>
    <dbReference type="NCBI Taxonomy" id="871327"/>
    <lineage>
        <taxon>Bacteria</taxon>
        <taxon>Pseudomonadati</taxon>
        <taxon>Bacteroidota</taxon>
        <taxon>Bacteroidia</taxon>
        <taxon>Bacteroidales</taxon>
        <taxon>Tannerellaceae</taxon>
        <taxon>Parabacteroides</taxon>
    </lineage>
</organism>
<evidence type="ECO:0000313" key="2">
    <source>
        <dbReference type="Proteomes" id="UP000236725"/>
    </source>
</evidence>
<comment type="caution">
    <text evidence="1">The sequence shown here is derived from an EMBL/GenBank/DDBJ whole genome shotgun (WGS) entry which is preliminary data.</text>
</comment>